<gene>
    <name evidence="1" type="ORF">NTGZN8_90084</name>
</gene>
<evidence type="ECO:0000313" key="2">
    <source>
        <dbReference type="Proteomes" id="UP000675882"/>
    </source>
</evidence>
<accession>A0A916BFR3</accession>
<name>A0A916BFR3_9PROT</name>
<organism evidence="1 2">
    <name type="scientific">Candidatus Nitrotoga fabula</name>
    <dbReference type="NCBI Taxonomy" id="2182327"/>
    <lineage>
        <taxon>Bacteria</taxon>
        <taxon>Pseudomonadati</taxon>
        <taxon>Pseudomonadota</taxon>
        <taxon>Betaproteobacteria</taxon>
        <taxon>Nitrosomonadales</taxon>
        <taxon>Gallionellaceae</taxon>
        <taxon>Candidatus Nitrotoga</taxon>
    </lineage>
</organism>
<dbReference type="Proteomes" id="UP000675882">
    <property type="component" value="Unassembled WGS sequence"/>
</dbReference>
<sequence>MFQNIRAKRQEADLPVQANLSAMPLKPDVFLESGHHYDILNSFFVPQTHTPT</sequence>
<evidence type="ECO:0000313" key="1">
    <source>
        <dbReference type="EMBL" id="CAE6740753.1"/>
    </source>
</evidence>
<dbReference type="EMBL" id="CAJNBL010000044">
    <property type="protein sequence ID" value="CAE6740753.1"/>
    <property type="molecule type" value="Genomic_DNA"/>
</dbReference>
<keyword evidence="2" id="KW-1185">Reference proteome</keyword>
<dbReference type="AlphaFoldDB" id="A0A916BFR3"/>
<reference evidence="1" key="1">
    <citation type="submission" date="2021-02" db="EMBL/GenBank/DDBJ databases">
        <authorList>
            <person name="Han P."/>
        </authorList>
    </citation>
    <scope>NUCLEOTIDE SEQUENCE</scope>
    <source>
        <strain evidence="1">Candidatus Nitrotoga sp. ZN8</strain>
    </source>
</reference>
<protein>
    <submittedName>
        <fullName evidence="1">Uncharacterized protein</fullName>
    </submittedName>
</protein>
<proteinExistence type="predicted"/>
<comment type="caution">
    <text evidence="1">The sequence shown here is derived from an EMBL/GenBank/DDBJ whole genome shotgun (WGS) entry which is preliminary data.</text>
</comment>